<reference evidence="3 4" key="1">
    <citation type="journal article" date="2021" name="Sci. Rep.">
        <title>Phenotypic and genomic hallmarks of a novel, potentially pathogenic rapidly growing Mycobacterium species related to the Mycobacterium fortuitum complex.</title>
        <authorList>
            <person name="Gharbi R."/>
            <person name="Khanna V."/>
            <person name="Frigui W."/>
            <person name="Mhenni B."/>
            <person name="Brosch R."/>
            <person name="Mardassi H."/>
        </authorList>
    </citation>
    <scope>NUCLEOTIDE SEQUENCE [LARGE SCALE GENOMIC DNA]</scope>
    <source>
        <strain evidence="3 4">TNTM28</strain>
    </source>
</reference>
<keyword evidence="1" id="KW-1133">Transmembrane helix</keyword>
<keyword evidence="4" id="KW-1185">Reference proteome</keyword>
<dbReference type="PANTHER" id="PTHR14969:SF13">
    <property type="entry name" value="AT30094P"/>
    <property type="match status" value="1"/>
</dbReference>
<name>A0ABS6KGK3_9MYCO</name>
<protein>
    <submittedName>
        <fullName evidence="3">Phosphatase PAP2 family protein</fullName>
    </submittedName>
</protein>
<comment type="caution">
    <text evidence="3">The sequence shown here is derived from an EMBL/GenBank/DDBJ whole genome shotgun (WGS) entry which is preliminary data.</text>
</comment>
<dbReference type="Proteomes" id="UP000812982">
    <property type="component" value="Unassembled WGS sequence"/>
</dbReference>
<dbReference type="InterPro" id="IPR000326">
    <property type="entry name" value="PAP2/HPO"/>
</dbReference>
<keyword evidence="1" id="KW-0812">Transmembrane</keyword>
<gene>
    <name evidence="3" type="ORF">FR943_02200</name>
</gene>
<dbReference type="SMART" id="SM00014">
    <property type="entry name" value="acidPPc"/>
    <property type="match status" value="1"/>
</dbReference>
<evidence type="ECO:0000259" key="2">
    <source>
        <dbReference type="SMART" id="SM00014"/>
    </source>
</evidence>
<proteinExistence type="predicted"/>
<dbReference type="PANTHER" id="PTHR14969">
    <property type="entry name" value="SPHINGOSINE-1-PHOSPHATE PHOSPHOHYDROLASE"/>
    <property type="match status" value="1"/>
</dbReference>
<dbReference type="Pfam" id="PF01569">
    <property type="entry name" value="PAP2"/>
    <property type="match status" value="1"/>
</dbReference>
<dbReference type="EMBL" id="VOMB01000002">
    <property type="protein sequence ID" value="MBU9762665.1"/>
    <property type="molecule type" value="Genomic_DNA"/>
</dbReference>
<feature type="transmembrane region" description="Helical" evidence="1">
    <location>
        <begin position="190"/>
        <end position="211"/>
    </location>
</feature>
<evidence type="ECO:0000313" key="3">
    <source>
        <dbReference type="EMBL" id="MBU9762665.1"/>
    </source>
</evidence>
<keyword evidence="1" id="KW-0472">Membrane</keyword>
<feature type="transmembrane region" description="Helical" evidence="1">
    <location>
        <begin position="163"/>
        <end position="183"/>
    </location>
</feature>
<accession>A0ABS6KGK3</accession>
<feature type="transmembrane region" description="Helical" evidence="1">
    <location>
        <begin position="37"/>
        <end position="63"/>
    </location>
</feature>
<feature type="transmembrane region" description="Helical" evidence="1">
    <location>
        <begin position="122"/>
        <end position="143"/>
    </location>
</feature>
<sequence>MCISFRRITAIRSTVARKDGKTIGAGRDCLVGTRTTWLLGTAVAALAVYAALWIGYGAGWVWLADLDAAGLAGPYRYGAAHPGWVTGWDVFCTVFGSFAFRLLVLVLIVVAAIRRRGSGRIALFLVLTVELSALTTEFAKFLADRPRPATALVHAMGTSFPSGHALGVLVAVLALLAVVAPTLSPRARSWWVAAGVLLVVAIGVGRVVLNVHHPSDVVAGWALGYAWFVAVFLLYPPYPVVRAADETPVAPGTAR</sequence>
<feature type="domain" description="Phosphatidic acid phosphatase type 2/haloperoxidase" evidence="2">
    <location>
        <begin position="121"/>
        <end position="232"/>
    </location>
</feature>
<feature type="transmembrane region" description="Helical" evidence="1">
    <location>
        <begin position="83"/>
        <end position="110"/>
    </location>
</feature>
<evidence type="ECO:0000313" key="4">
    <source>
        <dbReference type="Proteomes" id="UP000812982"/>
    </source>
</evidence>
<evidence type="ECO:0000256" key="1">
    <source>
        <dbReference type="SAM" id="Phobius"/>
    </source>
</evidence>
<feature type="transmembrane region" description="Helical" evidence="1">
    <location>
        <begin position="217"/>
        <end position="235"/>
    </location>
</feature>
<organism evidence="3 4">
    <name type="scientific">[Mycobacterium] fortunisiensis</name>
    <dbReference type="NCBI Taxonomy" id="2600579"/>
    <lineage>
        <taxon>Bacteria</taxon>
        <taxon>Bacillati</taxon>
        <taxon>Actinomycetota</taxon>
        <taxon>Actinomycetes</taxon>
        <taxon>Mycobacteriales</taxon>
        <taxon>Mycobacteriaceae</taxon>
        <taxon>Mycolicibacterium</taxon>
    </lineage>
</organism>